<organism evidence="1 2">
    <name type="scientific">Shewanella japonica</name>
    <dbReference type="NCBI Taxonomy" id="93973"/>
    <lineage>
        <taxon>Bacteria</taxon>
        <taxon>Pseudomonadati</taxon>
        <taxon>Pseudomonadota</taxon>
        <taxon>Gammaproteobacteria</taxon>
        <taxon>Alteromonadales</taxon>
        <taxon>Shewanellaceae</taxon>
        <taxon>Shewanella</taxon>
    </lineage>
</organism>
<sequence length="126" mass="14095">MSVENSLNQFEQLFQPYLHLRLSAYDNAKIVVAVLASQNKTYRVVECVSSAQLDTEQAVSQHGHYLVETDFGNIGCGRANGYQETIQLIDALQDIDLSSARELTVPVLNMQQVAFMCVETAHFDHC</sequence>
<dbReference type="Proteomes" id="UP000191820">
    <property type="component" value="Chromosome"/>
</dbReference>
<protein>
    <submittedName>
        <fullName evidence="1">Uncharacterized protein</fullName>
    </submittedName>
</protein>
<keyword evidence="2" id="KW-1185">Reference proteome</keyword>
<accession>A0ABN4YJW0</accession>
<proteinExistence type="predicted"/>
<reference evidence="1 2" key="1">
    <citation type="submission" date="2017-03" db="EMBL/GenBank/DDBJ databases">
        <title>Genome sequencing of Shewanella japonica KCTC 22435.</title>
        <authorList>
            <person name="Kim K.M."/>
        </authorList>
    </citation>
    <scope>NUCLEOTIDE SEQUENCE [LARGE SCALE GENOMIC DNA]</scope>
    <source>
        <strain evidence="1 2">KCTC 22435</strain>
    </source>
</reference>
<gene>
    <name evidence="1" type="ORF">SJ2017_3383</name>
</gene>
<evidence type="ECO:0000313" key="2">
    <source>
        <dbReference type="Proteomes" id="UP000191820"/>
    </source>
</evidence>
<dbReference type="EMBL" id="CP020472">
    <property type="protein sequence ID" value="ARD23634.1"/>
    <property type="molecule type" value="Genomic_DNA"/>
</dbReference>
<name>A0ABN4YJW0_9GAMM</name>
<evidence type="ECO:0000313" key="1">
    <source>
        <dbReference type="EMBL" id="ARD23634.1"/>
    </source>
</evidence>